<evidence type="ECO:0000313" key="5">
    <source>
        <dbReference type="Proteomes" id="UP000078486"/>
    </source>
</evidence>
<dbReference type="OrthoDB" id="9805416at2"/>
<dbReference type="Pfam" id="PF02826">
    <property type="entry name" value="2-Hacid_dh_C"/>
    <property type="match status" value="1"/>
</dbReference>
<feature type="domain" description="D-isomer specific 2-hydroxyacid dehydrogenase NAD-binding" evidence="3">
    <location>
        <begin position="108"/>
        <end position="283"/>
    </location>
</feature>
<gene>
    <name evidence="4" type="ORF">AW736_20810</name>
</gene>
<organism evidence="4 5">
    <name type="scientific">Termitidicoccus mucosus</name>
    <dbReference type="NCBI Taxonomy" id="1184151"/>
    <lineage>
        <taxon>Bacteria</taxon>
        <taxon>Pseudomonadati</taxon>
        <taxon>Verrucomicrobiota</taxon>
        <taxon>Opitutia</taxon>
        <taxon>Opitutales</taxon>
        <taxon>Opitutaceae</taxon>
        <taxon>Termitidicoccus</taxon>
    </lineage>
</organism>
<protein>
    <recommendedName>
        <fullName evidence="3">D-isomer specific 2-hydroxyacid dehydrogenase NAD-binding domain-containing protein</fullName>
    </recommendedName>
</protein>
<proteinExistence type="predicted"/>
<evidence type="ECO:0000256" key="1">
    <source>
        <dbReference type="ARBA" id="ARBA00023002"/>
    </source>
</evidence>
<dbReference type="STRING" id="1184151.AW736_20810"/>
<dbReference type="PANTHER" id="PTHR43333">
    <property type="entry name" value="2-HACID_DH_C DOMAIN-CONTAINING PROTEIN"/>
    <property type="match status" value="1"/>
</dbReference>
<dbReference type="SUPFAM" id="SSF51735">
    <property type="entry name" value="NAD(P)-binding Rossmann-fold domains"/>
    <property type="match status" value="1"/>
</dbReference>
<keyword evidence="2" id="KW-0520">NAD</keyword>
<sequence>MRPLVLLSADQLGETHAQQIAVACSGWADFRRIPQDLPDAELVPLLARAKILAGWTPPALLPGSALEAYLCGSAGYDAYIGLGLDRKPGFRLANAAAIMAPVIAEHCLALMFALARQLPAILDQQRRRHYERRWHAGEVTGSTACIVGLGGSGTELAWRCRALGLRTIGVCRTPANHGGVTDALLPMDGLPSAVALADHIFVLLPGGAATRRVFGETIFARARRGACFYTASRGSVTDEAALVRALAGGRVAGAGVDVFEREPLPAESPLWTLPNVIVSPHSAGLSTKLNDRLAALFSENLLRLRDGRALKNQIPPAQLA</sequence>
<dbReference type="CDD" id="cd05300">
    <property type="entry name" value="2-Hacid_dh_1"/>
    <property type="match status" value="1"/>
</dbReference>
<accession>A0A178ICF9</accession>
<dbReference type="Proteomes" id="UP000078486">
    <property type="component" value="Unassembled WGS sequence"/>
</dbReference>
<evidence type="ECO:0000256" key="2">
    <source>
        <dbReference type="ARBA" id="ARBA00023027"/>
    </source>
</evidence>
<dbReference type="RefSeq" id="WP_068772224.1">
    <property type="nucleotide sequence ID" value="NZ_CP109796.1"/>
</dbReference>
<dbReference type="InterPro" id="IPR036291">
    <property type="entry name" value="NAD(P)-bd_dom_sf"/>
</dbReference>
<dbReference type="EMBL" id="LRRQ01000160">
    <property type="protein sequence ID" value="OAM87714.1"/>
    <property type="molecule type" value="Genomic_DNA"/>
</dbReference>
<reference evidence="4 5" key="1">
    <citation type="submission" date="2016-01" db="EMBL/GenBank/DDBJ databases">
        <title>High potential of lignocellulose degradation of a new Verrucomicrobia species.</title>
        <authorList>
            <person name="Wang Y."/>
            <person name="Shi Y."/>
            <person name="Qiu Z."/>
            <person name="Liu S."/>
            <person name="Yang H."/>
        </authorList>
    </citation>
    <scope>NUCLEOTIDE SEQUENCE [LARGE SCALE GENOMIC DNA]</scope>
    <source>
        <strain evidence="4 5">TSB47</strain>
    </source>
</reference>
<evidence type="ECO:0000313" key="4">
    <source>
        <dbReference type="EMBL" id="OAM87714.1"/>
    </source>
</evidence>
<keyword evidence="5" id="KW-1185">Reference proteome</keyword>
<dbReference type="PANTHER" id="PTHR43333:SF1">
    <property type="entry name" value="D-ISOMER SPECIFIC 2-HYDROXYACID DEHYDROGENASE NAD-BINDING DOMAIN-CONTAINING PROTEIN"/>
    <property type="match status" value="1"/>
</dbReference>
<evidence type="ECO:0000259" key="3">
    <source>
        <dbReference type="Pfam" id="PF02826"/>
    </source>
</evidence>
<dbReference type="InterPro" id="IPR006140">
    <property type="entry name" value="D-isomer_DH_NAD-bd"/>
</dbReference>
<dbReference type="GO" id="GO:0016491">
    <property type="term" value="F:oxidoreductase activity"/>
    <property type="evidence" value="ECO:0007669"/>
    <property type="project" value="UniProtKB-KW"/>
</dbReference>
<name>A0A178ICF9_9BACT</name>
<dbReference type="AlphaFoldDB" id="A0A178ICF9"/>
<comment type="caution">
    <text evidence="4">The sequence shown here is derived from an EMBL/GenBank/DDBJ whole genome shotgun (WGS) entry which is preliminary data.</text>
</comment>
<dbReference type="GO" id="GO:0051287">
    <property type="term" value="F:NAD binding"/>
    <property type="evidence" value="ECO:0007669"/>
    <property type="project" value="InterPro"/>
</dbReference>
<keyword evidence="1" id="KW-0560">Oxidoreductase</keyword>
<dbReference type="Gene3D" id="3.40.50.720">
    <property type="entry name" value="NAD(P)-binding Rossmann-like Domain"/>
    <property type="match status" value="2"/>
</dbReference>